<comment type="caution">
    <text evidence="1">The sequence shown here is derived from an EMBL/GenBank/DDBJ whole genome shotgun (WGS) entry which is preliminary data.</text>
</comment>
<dbReference type="EMBL" id="LAZR01015206">
    <property type="protein sequence ID" value="KKM14195.1"/>
    <property type="molecule type" value="Genomic_DNA"/>
</dbReference>
<gene>
    <name evidence="1" type="ORF">LCGC14_1708540</name>
</gene>
<organism evidence="1">
    <name type="scientific">marine sediment metagenome</name>
    <dbReference type="NCBI Taxonomy" id="412755"/>
    <lineage>
        <taxon>unclassified sequences</taxon>
        <taxon>metagenomes</taxon>
        <taxon>ecological metagenomes</taxon>
    </lineage>
</organism>
<name>A0A0F9KFZ1_9ZZZZ</name>
<proteinExistence type="predicted"/>
<reference evidence="1" key="1">
    <citation type="journal article" date="2015" name="Nature">
        <title>Complex archaea that bridge the gap between prokaryotes and eukaryotes.</title>
        <authorList>
            <person name="Spang A."/>
            <person name="Saw J.H."/>
            <person name="Jorgensen S.L."/>
            <person name="Zaremba-Niedzwiedzka K."/>
            <person name="Martijn J."/>
            <person name="Lind A.E."/>
            <person name="van Eijk R."/>
            <person name="Schleper C."/>
            <person name="Guy L."/>
            <person name="Ettema T.J."/>
        </authorList>
    </citation>
    <scope>NUCLEOTIDE SEQUENCE</scope>
</reference>
<dbReference type="AlphaFoldDB" id="A0A0F9KFZ1"/>
<sequence length="59" mass="7030">MRHYHVMLKSRYTRNWKAHGVPFRNQDEAQSEADYMSAMPRPRDWTKVEVRACGCGDRC</sequence>
<evidence type="ECO:0000313" key="1">
    <source>
        <dbReference type="EMBL" id="KKM14195.1"/>
    </source>
</evidence>
<protein>
    <submittedName>
        <fullName evidence="1">Uncharacterized protein</fullName>
    </submittedName>
</protein>
<accession>A0A0F9KFZ1</accession>